<comment type="caution">
    <text evidence="2">The sequence shown here is derived from an EMBL/GenBank/DDBJ whole genome shotgun (WGS) entry which is preliminary data.</text>
</comment>
<name>A0A3E1P1V3_9BACT</name>
<dbReference type="GO" id="GO:0016746">
    <property type="term" value="F:acyltransferase activity"/>
    <property type="evidence" value="ECO:0007669"/>
    <property type="project" value="InterPro"/>
</dbReference>
<evidence type="ECO:0000313" key="3">
    <source>
        <dbReference type="Proteomes" id="UP000261174"/>
    </source>
</evidence>
<gene>
    <name evidence="2" type="ORF">DXN04_12875</name>
</gene>
<keyword evidence="3" id="KW-1185">Reference proteome</keyword>
<dbReference type="EMBL" id="QTJV01000004">
    <property type="protein sequence ID" value="RFM34173.1"/>
    <property type="molecule type" value="Genomic_DNA"/>
</dbReference>
<dbReference type="Proteomes" id="UP000261174">
    <property type="component" value="Unassembled WGS sequence"/>
</dbReference>
<dbReference type="Gene3D" id="3.40.47.10">
    <property type="match status" value="1"/>
</dbReference>
<feature type="domain" description="Beta-ketoacyl synthase-like N-terminal" evidence="1">
    <location>
        <begin position="45"/>
        <end position="176"/>
    </location>
</feature>
<dbReference type="Pfam" id="PF13723">
    <property type="entry name" value="Ketoacyl-synt_2"/>
    <property type="match status" value="1"/>
</dbReference>
<dbReference type="InterPro" id="IPR014030">
    <property type="entry name" value="Ketoacyl_synth_N"/>
</dbReference>
<dbReference type="AlphaFoldDB" id="A0A3E1P1V3"/>
<sequence length="346" mass="38721">MKGKYYIQGMSAISPQHSFGENVFSQPLMTVSENVFACVEPDYRAYMPPNSIRRMTRILKVGLTAALQCMQDAGITVPGAIVTGTGKGSLSDTERFLKEIREYKETALNATPFIQSTYNAVNGLIALQQKCTQYNNTFVHRGFSFENALLDAMLLIAEGNKDILVGAFEEITAEHFYIKSRIGFWKKEKIASNELYQHPTPGTISGEGAAFFLLSDTPGEVQLSGLKMVYKPKESYLQKFLASHELNLEDIDLVISGRNGDSNFDHYYDGLPNELPFKHLCGEYDTSGAFALWLGAQILKAQQVPANWFPMLTVPAGPYKNILIYNHFFGEQHVYMLLTLNTGYLK</sequence>
<dbReference type="SUPFAM" id="SSF53901">
    <property type="entry name" value="Thiolase-like"/>
    <property type="match status" value="1"/>
</dbReference>
<reference evidence="2 3" key="1">
    <citation type="submission" date="2018-08" db="EMBL/GenBank/DDBJ databases">
        <title>Chitinophaga sp. K20C18050901, a novel bacterium isolated from forest soil.</title>
        <authorList>
            <person name="Wang C."/>
        </authorList>
    </citation>
    <scope>NUCLEOTIDE SEQUENCE [LARGE SCALE GENOMIC DNA]</scope>
    <source>
        <strain evidence="2 3">K20C18050901</strain>
    </source>
</reference>
<organism evidence="2 3">
    <name type="scientific">Chitinophaga silvisoli</name>
    <dbReference type="NCBI Taxonomy" id="2291814"/>
    <lineage>
        <taxon>Bacteria</taxon>
        <taxon>Pseudomonadati</taxon>
        <taxon>Bacteroidota</taxon>
        <taxon>Chitinophagia</taxon>
        <taxon>Chitinophagales</taxon>
        <taxon>Chitinophagaceae</taxon>
        <taxon>Chitinophaga</taxon>
    </lineage>
</organism>
<accession>A0A3E1P1V3</accession>
<protein>
    <submittedName>
        <fullName evidence="2">Beta-ketoacyl synthase</fullName>
    </submittedName>
</protein>
<dbReference type="InterPro" id="IPR016039">
    <property type="entry name" value="Thiolase-like"/>
</dbReference>
<evidence type="ECO:0000259" key="1">
    <source>
        <dbReference type="Pfam" id="PF13723"/>
    </source>
</evidence>
<evidence type="ECO:0000313" key="2">
    <source>
        <dbReference type="EMBL" id="RFM34173.1"/>
    </source>
</evidence>
<proteinExistence type="predicted"/>